<dbReference type="EC" id="6.3.2.6" evidence="8"/>
<proteinExistence type="inferred from homology"/>
<sequence>MASSAVIQTHFPELKLKNRGKVRDIYDLGEHLLIVATDRISAFDVVMNEPIPDKGKVLTRISLFWYEIMKDIVPNHLVTADVTSYPAECRPHADELEGRSMLVRKAKPLPIECVVRGYLSGSGWSSYRKNGTVCGITLPQGLRESDKLPEPLFTPSTKEEVGHDINIDFDETVRRIGKPLADRIRDLSLAIYTKGAALALEKGIIIADTKFEFGLVGDELILIDEVLTPDSSRFWPKDRYEPGRGQDSFDKQYLRDYLLSLDWNQQPPPPPLPETVIVNTRSKYIEALHRLTGRHDELV</sequence>
<dbReference type="GO" id="GO:0005524">
    <property type="term" value="F:ATP binding"/>
    <property type="evidence" value="ECO:0007669"/>
    <property type="project" value="UniProtKB-KW"/>
</dbReference>
<evidence type="ECO:0000256" key="7">
    <source>
        <dbReference type="ARBA" id="ARBA00048475"/>
    </source>
</evidence>
<dbReference type="Gene3D" id="3.30.200.20">
    <property type="entry name" value="Phosphorylase Kinase, domain 1"/>
    <property type="match status" value="1"/>
</dbReference>
<dbReference type="HAMAP" id="MF_00137">
    <property type="entry name" value="SAICAR_synth"/>
    <property type="match status" value="1"/>
</dbReference>
<dbReference type="GO" id="GO:0004639">
    <property type="term" value="F:phosphoribosylaminoimidazolesuccinocarboxamide synthase activity"/>
    <property type="evidence" value="ECO:0007669"/>
    <property type="project" value="UniProtKB-UniRule"/>
</dbReference>
<evidence type="ECO:0000313" key="10">
    <source>
        <dbReference type="EMBL" id="HGU31793.1"/>
    </source>
</evidence>
<keyword evidence="4 8" id="KW-0547">Nucleotide-binding</keyword>
<dbReference type="FunFam" id="3.30.470.20:FF:000015">
    <property type="entry name" value="Phosphoribosylaminoimidazole-succinocarboxamide synthase"/>
    <property type="match status" value="1"/>
</dbReference>
<dbReference type="Gene3D" id="3.30.470.20">
    <property type="entry name" value="ATP-grasp fold, B domain"/>
    <property type="match status" value="1"/>
</dbReference>
<dbReference type="InterPro" id="IPR018236">
    <property type="entry name" value="SAICAR_synthetase_CS"/>
</dbReference>
<dbReference type="PANTHER" id="PTHR43700">
    <property type="entry name" value="PHOSPHORIBOSYLAMINOIMIDAZOLE-SUCCINOCARBOXAMIDE SYNTHASE"/>
    <property type="match status" value="1"/>
</dbReference>
<name>A0A7C4RP37_9BACT</name>
<protein>
    <recommendedName>
        <fullName evidence="8">Phosphoribosylaminoimidazole-succinocarboxamide synthase</fullName>
        <ecNumber evidence="8">6.3.2.6</ecNumber>
    </recommendedName>
    <alternativeName>
        <fullName evidence="8">SAICAR synthetase</fullName>
    </alternativeName>
</protein>
<dbReference type="CDD" id="cd01414">
    <property type="entry name" value="SAICAR_synt_Sc"/>
    <property type="match status" value="1"/>
</dbReference>
<gene>
    <name evidence="8" type="primary">purC</name>
    <name evidence="10" type="ORF">ENS29_02935</name>
</gene>
<keyword evidence="6 8" id="KW-0067">ATP-binding</keyword>
<comment type="caution">
    <text evidence="10">The sequence shown here is derived from an EMBL/GenBank/DDBJ whole genome shotgun (WGS) entry which is preliminary data.</text>
</comment>
<dbReference type="SUPFAM" id="SSF56104">
    <property type="entry name" value="SAICAR synthase-like"/>
    <property type="match status" value="1"/>
</dbReference>
<evidence type="ECO:0000256" key="6">
    <source>
        <dbReference type="ARBA" id="ARBA00022840"/>
    </source>
</evidence>
<evidence type="ECO:0000256" key="3">
    <source>
        <dbReference type="ARBA" id="ARBA00022598"/>
    </source>
</evidence>
<evidence type="ECO:0000256" key="8">
    <source>
        <dbReference type="HAMAP-Rule" id="MF_00137"/>
    </source>
</evidence>
<evidence type="ECO:0000256" key="1">
    <source>
        <dbReference type="ARBA" id="ARBA00004672"/>
    </source>
</evidence>
<keyword evidence="3 8" id="KW-0436">Ligase</keyword>
<dbReference type="InterPro" id="IPR001636">
    <property type="entry name" value="SAICAR_synth"/>
</dbReference>
<dbReference type="UniPathway" id="UPA00074">
    <property type="reaction ID" value="UER00131"/>
</dbReference>
<accession>A0A7C4RP37</accession>
<organism evidence="10">
    <name type="scientific">Desulfatirhabdium butyrativorans</name>
    <dbReference type="NCBI Taxonomy" id="340467"/>
    <lineage>
        <taxon>Bacteria</taxon>
        <taxon>Pseudomonadati</taxon>
        <taxon>Thermodesulfobacteriota</taxon>
        <taxon>Desulfobacteria</taxon>
        <taxon>Desulfobacterales</taxon>
        <taxon>Desulfatirhabdiaceae</taxon>
        <taxon>Desulfatirhabdium</taxon>
    </lineage>
</organism>
<evidence type="ECO:0000256" key="5">
    <source>
        <dbReference type="ARBA" id="ARBA00022755"/>
    </source>
</evidence>
<dbReference type="AlphaFoldDB" id="A0A7C4RP37"/>
<keyword evidence="5 8" id="KW-0658">Purine biosynthesis</keyword>
<dbReference type="PROSITE" id="PS01058">
    <property type="entry name" value="SAICAR_SYNTHETASE_2"/>
    <property type="match status" value="1"/>
</dbReference>
<dbReference type="EMBL" id="DSUH01000066">
    <property type="protein sequence ID" value="HGU31793.1"/>
    <property type="molecule type" value="Genomic_DNA"/>
</dbReference>
<evidence type="ECO:0000259" key="9">
    <source>
        <dbReference type="Pfam" id="PF01259"/>
    </source>
</evidence>
<evidence type="ECO:0000256" key="2">
    <source>
        <dbReference type="ARBA" id="ARBA00010190"/>
    </source>
</evidence>
<comment type="catalytic activity">
    <reaction evidence="7 8">
        <text>5-amino-1-(5-phospho-D-ribosyl)imidazole-4-carboxylate + L-aspartate + ATP = (2S)-2-[5-amino-1-(5-phospho-beta-D-ribosyl)imidazole-4-carboxamido]succinate + ADP + phosphate + 2 H(+)</text>
        <dbReference type="Rhea" id="RHEA:22628"/>
        <dbReference type="ChEBI" id="CHEBI:15378"/>
        <dbReference type="ChEBI" id="CHEBI:29991"/>
        <dbReference type="ChEBI" id="CHEBI:30616"/>
        <dbReference type="ChEBI" id="CHEBI:43474"/>
        <dbReference type="ChEBI" id="CHEBI:58443"/>
        <dbReference type="ChEBI" id="CHEBI:77657"/>
        <dbReference type="ChEBI" id="CHEBI:456216"/>
        <dbReference type="EC" id="6.3.2.6"/>
    </reaction>
</comment>
<dbReference type="NCBIfam" id="TIGR00081">
    <property type="entry name" value="purC"/>
    <property type="match status" value="1"/>
</dbReference>
<dbReference type="PROSITE" id="PS01057">
    <property type="entry name" value="SAICAR_SYNTHETASE_1"/>
    <property type="match status" value="1"/>
</dbReference>
<comment type="similarity">
    <text evidence="2 8">Belongs to the SAICAR synthetase family.</text>
</comment>
<dbReference type="GO" id="GO:0006189">
    <property type="term" value="P:'de novo' IMP biosynthetic process"/>
    <property type="evidence" value="ECO:0007669"/>
    <property type="project" value="UniProtKB-UniRule"/>
</dbReference>
<comment type="pathway">
    <text evidence="1 8">Purine metabolism; IMP biosynthesis via de novo pathway; 5-amino-1-(5-phospho-D-ribosyl)imidazole-4-carboxamide from 5-amino-1-(5-phospho-D-ribosyl)imidazole-4-carboxylate: step 1/2.</text>
</comment>
<dbReference type="InterPro" id="IPR028923">
    <property type="entry name" value="SAICAR_synt/ADE2_N"/>
</dbReference>
<dbReference type="GO" id="GO:0005737">
    <property type="term" value="C:cytoplasm"/>
    <property type="evidence" value="ECO:0007669"/>
    <property type="project" value="TreeGrafter"/>
</dbReference>
<evidence type="ECO:0000256" key="4">
    <source>
        <dbReference type="ARBA" id="ARBA00022741"/>
    </source>
</evidence>
<reference evidence="10" key="1">
    <citation type="journal article" date="2020" name="mSystems">
        <title>Genome- and Community-Level Interaction Insights into Carbon Utilization and Element Cycling Functions of Hydrothermarchaeota in Hydrothermal Sediment.</title>
        <authorList>
            <person name="Zhou Z."/>
            <person name="Liu Y."/>
            <person name="Xu W."/>
            <person name="Pan J."/>
            <person name="Luo Z.H."/>
            <person name="Li M."/>
        </authorList>
    </citation>
    <scope>NUCLEOTIDE SEQUENCE [LARGE SCALE GENOMIC DNA]</scope>
    <source>
        <strain evidence="10">SpSt-477</strain>
    </source>
</reference>
<dbReference type="NCBIfam" id="NF010568">
    <property type="entry name" value="PRK13961.1"/>
    <property type="match status" value="1"/>
</dbReference>
<dbReference type="PANTHER" id="PTHR43700:SF1">
    <property type="entry name" value="PHOSPHORIBOSYLAMINOIMIDAZOLE-SUCCINOCARBOXAMIDE SYNTHASE"/>
    <property type="match status" value="1"/>
</dbReference>
<dbReference type="Pfam" id="PF01259">
    <property type="entry name" value="SAICAR_synt"/>
    <property type="match status" value="1"/>
</dbReference>
<feature type="domain" description="SAICAR synthetase/ADE2 N-terminal" evidence="9">
    <location>
        <begin position="18"/>
        <end position="267"/>
    </location>
</feature>